<dbReference type="Gene3D" id="2.160.20.20">
    <property type="match status" value="1"/>
</dbReference>
<accession>A0A851GLF9</accession>
<feature type="domain" description="Ice-binding protein C-terminal" evidence="3">
    <location>
        <begin position="1009"/>
        <end position="1031"/>
    </location>
</feature>
<dbReference type="InterPro" id="IPR013425">
    <property type="entry name" value="Autotrns_rpt"/>
</dbReference>
<dbReference type="InterPro" id="IPR013424">
    <property type="entry name" value="Ice-binding_C"/>
</dbReference>
<reference evidence="4 5" key="1">
    <citation type="submission" date="2020-07" db="EMBL/GenBank/DDBJ databases">
        <title>Roseicoccus Jingziensis gen. nov., sp. nov., isolated from coastal seawater.</title>
        <authorList>
            <person name="Feng X."/>
        </authorList>
    </citation>
    <scope>NUCLEOTIDE SEQUENCE [LARGE SCALE GENOMIC DNA]</scope>
    <source>
        <strain evidence="4 5">N1E253</strain>
    </source>
</reference>
<dbReference type="Pfam" id="PF07589">
    <property type="entry name" value="PEP-CTERM"/>
    <property type="match status" value="1"/>
</dbReference>
<feature type="chain" id="PRO_5032942533" evidence="2">
    <location>
        <begin position="36"/>
        <end position="1032"/>
    </location>
</feature>
<dbReference type="AlphaFoldDB" id="A0A851GLF9"/>
<dbReference type="Pfam" id="PF12951">
    <property type="entry name" value="PATR"/>
    <property type="match status" value="3"/>
</dbReference>
<keyword evidence="1 2" id="KW-0732">Signal</keyword>
<dbReference type="NCBIfam" id="TIGR02601">
    <property type="entry name" value="autotrns_rpt"/>
    <property type="match status" value="3"/>
</dbReference>
<gene>
    <name evidence="4" type="ORF">HW115_08200</name>
</gene>
<dbReference type="Proteomes" id="UP000557872">
    <property type="component" value="Unassembled WGS sequence"/>
</dbReference>
<feature type="signal peptide" evidence="2">
    <location>
        <begin position="1"/>
        <end position="35"/>
    </location>
</feature>
<dbReference type="EMBL" id="JACBAZ010000002">
    <property type="protein sequence ID" value="NWK55590.1"/>
    <property type="molecule type" value="Genomic_DNA"/>
</dbReference>
<dbReference type="NCBIfam" id="TIGR02595">
    <property type="entry name" value="PEP_CTERM"/>
    <property type="match status" value="1"/>
</dbReference>
<evidence type="ECO:0000313" key="4">
    <source>
        <dbReference type="EMBL" id="NWK55590.1"/>
    </source>
</evidence>
<evidence type="ECO:0000259" key="3">
    <source>
        <dbReference type="Pfam" id="PF07589"/>
    </source>
</evidence>
<evidence type="ECO:0000256" key="2">
    <source>
        <dbReference type="SAM" id="SignalP"/>
    </source>
</evidence>
<dbReference type="InterPro" id="IPR011050">
    <property type="entry name" value="Pectin_lyase_fold/virulence"/>
</dbReference>
<dbReference type="InterPro" id="IPR012332">
    <property type="entry name" value="Autotransporter_pectin_lyase_C"/>
</dbReference>
<proteinExistence type="predicted"/>
<dbReference type="RefSeq" id="WP_178932098.1">
    <property type="nucleotide sequence ID" value="NZ_JACBAZ010000002.1"/>
</dbReference>
<evidence type="ECO:0000313" key="5">
    <source>
        <dbReference type="Proteomes" id="UP000557872"/>
    </source>
</evidence>
<name>A0A851GLF9_9BACT</name>
<comment type="caution">
    <text evidence="4">The sequence shown here is derived from an EMBL/GenBank/DDBJ whole genome shotgun (WGS) entry which is preliminary data.</text>
</comment>
<keyword evidence="5" id="KW-1185">Reference proteome</keyword>
<dbReference type="SUPFAM" id="SSF51126">
    <property type="entry name" value="Pectin lyase-like"/>
    <property type="match status" value="1"/>
</dbReference>
<sequence length="1032" mass="103220">MKKIQLSPFFNQPRRPRIWILSSASLVLSMGMSLAADVVKDGAGTDLNAGVSWSGTAPGSDDIATWQTGSLGAGLTIGSNVSWSGIKVADALSDIDVTGAGALTIGSDGIEMSAAALNMSLATNVVLGADQDWAVGDGQQLTVSGQVSGAHVLTINGAYDTTTFNSTLTSTPQLIWAGKTLSDIDAAGGMLGGPSINSGTPLTGSAELFTPGVSTTYQLQVHDDVWLKGVGVELTQVGDDIYAQANWARYKPDSNLLGTDLSDGNNSSYLAVETTLEMNSTSKGDVLFNRSGGNGGTIGGLSINAGTVELDGGNIGYASSGGYFSGAAIEVSDHGVLKLTGAFNAGYSTDMTVNGGELQIVGDQYINNLTLKNGGEVTGGDFRMGFHSHAVLSVEGTSASTITSKVTLVRNAGTGDTVTFDVADVDGGSGVDLNVSGGIGDLGGYAGSSLIKTGDGTLLLSGNDATYGGDTIINGGVFAMSKKLNAGSEVHINAGATMELRATNIFLRNSSSAAVIIDSGTLTMSNGNHNKFGDMSLLSGATWTTEASSGSYAGENFVIRPNSTITVGGTGASTMSAKDGVALESGIITFDVADASGDSAGDLIVNTELENGGGVTKTGLGTMELQKASTYTGGTVINEGTISLGNGGTAGSVVGAIINNSALVVNRSNTITLANDISGSGTLTLLGNGTNGSHVNLTGDNSGFAGNTTIDGARANVDMSGGNRVGSGSVTVADGGQLWLTGGALSNAVTLNGEGVTEAAGQLGAVRFSNDSNISGAVTLAGDSRLTPHSSSDTGTVSGVISGDYGIEKTGSGTLNLTNANTYTGDTHIKAGSLVLGASGSIASSPTIAIDSGAEFDVSAVTDFSLGAGQTLSGSGDIVGDVGVSGTIAPGMSPGTMSYGGALVLFDGSTLDIELNGADNTTGSSVNDLITVAGNLEFEGTVKVDVTELAAFNAVAKDTRWVFITYEGALVGGENLVLGDLPSLTLDPAVLNPHFALDTSTMGEIALIAVPEPSSAALLALGGLALTLRRRK</sequence>
<protein>
    <submittedName>
        <fullName evidence="4">Autotransporter-associated beta strand repeat-containing protein</fullName>
    </submittedName>
</protein>
<organism evidence="4 5">
    <name type="scientific">Oceaniferula marina</name>
    <dbReference type="NCBI Taxonomy" id="2748318"/>
    <lineage>
        <taxon>Bacteria</taxon>
        <taxon>Pseudomonadati</taxon>
        <taxon>Verrucomicrobiota</taxon>
        <taxon>Verrucomicrobiia</taxon>
        <taxon>Verrucomicrobiales</taxon>
        <taxon>Verrucomicrobiaceae</taxon>
        <taxon>Oceaniferula</taxon>
    </lineage>
</organism>
<evidence type="ECO:0000256" key="1">
    <source>
        <dbReference type="ARBA" id="ARBA00022729"/>
    </source>
</evidence>